<feature type="transmembrane region" description="Helical" evidence="1">
    <location>
        <begin position="77"/>
        <end position="96"/>
    </location>
</feature>
<feature type="transmembrane region" description="Helical" evidence="1">
    <location>
        <begin position="46"/>
        <end position="71"/>
    </location>
</feature>
<organism evidence="2 3">
    <name type="scientific">Candidatus Blautia merdigallinarum</name>
    <dbReference type="NCBI Taxonomy" id="2838495"/>
    <lineage>
        <taxon>Bacteria</taxon>
        <taxon>Bacillati</taxon>
        <taxon>Bacillota</taxon>
        <taxon>Clostridia</taxon>
        <taxon>Lachnospirales</taxon>
        <taxon>Lachnospiraceae</taxon>
        <taxon>Blautia</taxon>
    </lineage>
</organism>
<keyword evidence="1" id="KW-1133">Transmembrane helix</keyword>
<gene>
    <name evidence="2" type="ORF">H9935_04520</name>
</gene>
<keyword evidence="1" id="KW-0812">Transmembrane</keyword>
<evidence type="ECO:0000313" key="3">
    <source>
        <dbReference type="Proteomes" id="UP000823893"/>
    </source>
</evidence>
<reference evidence="2" key="1">
    <citation type="journal article" date="2021" name="PeerJ">
        <title>Extensive microbial diversity within the chicken gut microbiome revealed by metagenomics and culture.</title>
        <authorList>
            <person name="Gilroy R."/>
            <person name="Ravi A."/>
            <person name="Getino M."/>
            <person name="Pursley I."/>
            <person name="Horton D.L."/>
            <person name="Alikhan N.F."/>
            <person name="Baker D."/>
            <person name="Gharbi K."/>
            <person name="Hall N."/>
            <person name="Watson M."/>
            <person name="Adriaenssens E.M."/>
            <person name="Foster-Nyarko E."/>
            <person name="Jarju S."/>
            <person name="Secka A."/>
            <person name="Antonio M."/>
            <person name="Oren A."/>
            <person name="Chaudhuri R.R."/>
            <person name="La Ragione R."/>
            <person name="Hildebrand F."/>
            <person name="Pallen M.J."/>
        </authorList>
    </citation>
    <scope>NUCLEOTIDE SEQUENCE</scope>
    <source>
        <strain evidence="2">ChiSxjej6B18-287</strain>
    </source>
</reference>
<reference evidence="2" key="2">
    <citation type="submission" date="2021-04" db="EMBL/GenBank/DDBJ databases">
        <authorList>
            <person name="Gilroy R."/>
        </authorList>
    </citation>
    <scope>NUCLEOTIDE SEQUENCE</scope>
    <source>
        <strain evidence="2">ChiSxjej6B18-287</strain>
    </source>
</reference>
<dbReference type="AlphaFoldDB" id="A0A9D2SK12"/>
<feature type="transmembrane region" description="Helical" evidence="1">
    <location>
        <begin position="6"/>
        <end position="25"/>
    </location>
</feature>
<proteinExistence type="predicted"/>
<evidence type="ECO:0008006" key="4">
    <source>
        <dbReference type="Google" id="ProtNLM"/>
    </source>
</evidence>
<dbReference type="Proteomes" id="UP000823893">
    <property type="component" value="Unassembled WGS sequence"/>
</dbReference>
<comment type="caution">
    <text evidence="2">The sequence shown here is derived from an EMBL/GenBank/DDBJ whole genome shotgun (WGS) entry which is preliminary data.</text>
</comment>
<accession>A0A9D2SK12</accession>
<keyword evidence="1" id="KW-0472">Membrane</keyword>
<protein>
    <recommendedName>
        <fullName evidence="4">DUF3784 domain-containing protein</fullName>
    </recommendedName>
</protein>
<dbReference type="EMBL" id="DWWV01000051">
    <property type="protein sequence ID" value="HJC10064.1"/>
    <property type="molecule type" value="Genomic_DNA"/>
</dbReference>
<sequence length="102" mass="10991">MATDEVLIVLSGIIILAGIFLGWKGKSSMIRDRFSSGVSPENERKFMMTIGGGIAVLGADLMLLGILAMVHPISEETSLIILAIGIVLFVAVILVGQKYFRR</sequence>
<name>A0A9D2SK12_9FIRM</name>
<evidence type="ECO:0000256" key="1">
    <source>
        <dbReference type="SAM" id="Phobius"/>
    </source>
</evidence>
<evidence type="ECO:0000313" key="2">
    <source>
        <dbReference type="EMBL" id="HJC10064.1"/>
    </source>
</evidence>